<dbReference type="EMBL" id="AGNL01047894">
    <property type="protein sequence ID" value="EJK46211.1"/>
    <property type="molecule type" value="Genomic_DNA"/>
</dbReference>
<dbReference type="SUPFAM" id="SSF56300">
    <property type="entry name" value="Metallo-dependent phosphatases"/>
    <property type="match status" value="1"/>
</dbReference>
<evidence type="ECO:0000313" key="5">
    <source>
        <dbReference type="Proteomes" id="UP000266841"/>
    </source>
</evidence>
<name>K0RB15_THAOC</name>
<evidence type="ECO:0000256" key="1">
    <source>
        <dbReference type="ARBA" id="ARBA00022801"/>
    </source>
</evidence>
<dbReference type="OMA" id="HVIVLHT"/>
<keyword evidence="5" id="KW-1185">Reference proteome</keyword>
<gene>
    <name evidence="4" type="ORF">THAOC_35132</name>
</gene>
<dbReference type="GO" id="GO:0016787">
    <property type="term" value="F:hydrolase activity"/>
    <property type="evidence" value="ECO:0007669"/>
    <property type="project" value="UniProtKB-KW"/>
</dbReference>
<comment type="caution">
    <text evidence="4">The sequence shown here is derived from an EMBL/GenBank/DDBJ whole genome shotgun (WGS) entry which is preliminary data.</text>
</comment>
<keyword evidence="1" id="KW-0378">Hydrolase</keyword>
<evidence type="ECO:0000256" key="3">
    <source>
        <dbReference type="SAM" id="SignalP"/>
    </source>
</evidence>
<sequence>MASALTLLLCASVACSSVSVGASKTFVWLSDSHLDRYYGTPRAEMHKTTAPCNRSDAPLFSAYGCGSPPALVEAAVKASSSATDDLPDDWPTPSFVLFTGDSARHNELSKEDVLEDIKIVNDLFAQYYPDIPVVRLPTLDLGNNDFPSDYNINVTSHVACLPTFEDVSRTIVFPVPTNEWLQTVAEQQSYMFVDELEKATFACGGYLNRQLGDNLQVIILNTIIWSMSLTPKPQSKMDQEDPFGQFQWLRSQLESARIENNKVYVTGHIPPMLQSFTGSLGNPLYDIEKASRLWDLMVEYQDVIAGIFVAHVHSNELRHIPSFSGDAAPMFVGTSISPCYTTNPAFRIVKYSEETHAVEDMATFSVDLEKDVDTEKPFSRIVPSLTEFLGMESLTNKETLELATKLLPGGDEEVWDNYFNSWYKGPAQTQCDSAECQRGEACLMACGFNSDNWNSCNASSASIEISCGFVRSDTPTECEENCDDDTSEGQTNCHPIFLSLLILYYFLPSLWLREFS</sequence>
<dbReference type="PANTHER" id="PTHR10340">
    <property type="entry name" value="SPHINGOMYELIN PHOSPHODIESTERASE"/>
    <property type="match status" value="1"/>
</dbReference>
<evidence type="ECO:0000256" key="2">
    <source>
        <dbReference type="ARBA" id="ARBA00023180"/>
    </source>
</evidence>
<keyword evidence="2" id="KW-0325">Glycoprotein</keyword>
<keyword evidence="3" id="KW-0732">Signal</keyword>
<protein>
    <submittedName>
        <fullName evidence="4">Uncharacterized protein</fullName>
    </submittedName>
</protein>
<organism evidence="4 5">
    <name type="scientific">Thalassiosira oceanica</name>
    <name type="common">Marine diatom</name>
    <dbReference type="NCBI Taxonomy" id="159749"/>
    <lineage>
        <taxon>Eukaryota</taxon>
        <taxon>Sar</taxon>
        <taxon>Stramenopiles</taxon>
        <taxon>Ochrophyta</taxon>
        <taxon>Bacillariophyta</taxon>
        <taxon>Coscinodiscophyceae</taxon>
        <taxon>Thalassiosirophycidae</taxon>
        <taxon>Thalassiosirales</taxon>
        <taxon>Thalassiosiraceae</taxon>
        <taxon>Thalassiosira</taxon>
    </lineage>
</organism>
<dbReference type="PANTHER" id="PTHR10340:SF57">
    <property type="entry name" value="METALLOPHOS DOMAIN-CONTAINING PROTEIN"/>
    <property type="match status" value="1"/>
</dbReference>
<reference evidence="4 5" key="1">
    <citation type="journal article" date="2012" name="Genome Biol.">
        <title>Genome and low-iron response of an oceanic diatom adapted to chronic iron limitation.</title>
        <authorList>
            <person name="Lommer M."/>
            <person name="Specht M."/>
            <person name="Roy A.S."/>
            <person name="Kraemer L."/>
            <person name="Andreson R."/>
            <person name="Gutowska M.A."/>
            <person name="Wolf J."/>
            <person name="Bergner S.V."/>
            <person name="Schilhabel M.B."/>
            <person name="Klostermeier U.C."/>
            <person name="Beiko R.G."/>
            <person name="Rosenstiel P."/>
            <person name="Hippler M."/>
            <person name="Laroche J."/>
        </authorList>
    </citation>
    <scope>NUCLEOTIDE SEQUENCE [LARGE SCALE GENOMIC DNA]</scope>
    <source>
        <strain evidence="4 5">CCMP1005</strain>
    </source>
</reference>
<accession>K0RB15</accession>
<dbReference type="OrthoDB" id="348678at2759"/>
<dbReference type="InterPro" id="IPR029052">
    <property type="entry name" value="Metallo-depent_PP-like"/>
</dbReference>
<feature type="signal peptide" evidence="3">
    <location>
        <begin position="1"/>
        <end position="17"/>
    </location>
</feature>
<proteinExistence type="predicted"/>
<dbReference type="Gene3D" id="3.60.21.10">
    <property type="match status" value="1"/>
</dbReference>
<feature type="chain" id="PRO_5003836855" evidence="3">
    <location>
        <begin position="18"/>
        <end position="516"/>
    </location>
</feature>
<dbReference type="Proteomes" id="UP000266841">
    <property type="component" value="Unassembled WGS sequence"/>
</dbReference>
<evidence type="ECO:0000313" key="4">
    <source>
        <dbReference type="EMBL" id="EJK46211.1"/>
    </source>
</evidence>
<dbReference type="eggNOG" id="KOG3770">
    <property type="taxonomic scope" value="Eukaryota"/>
</dbReference>
<dbReference type="AlphaFoldDB" id="K0RB15"/>